<organism evidence="1 2">
    <name type="scientific">Persea americana</name>
    <name type="common">Avocado</name>
    <dbReference type="NCBI Taxonomy" id="3435"/>
    <lineage>
        <taxon>Eukaryota</taxon>
        <taxon>Viridiplantae</taxon>
        <taxon>Streptophyta</taxon>
        <taxon>Embryophyta</taxon>
        <taxon>Tracheophyta</taxon>
        <taxon>Spermatophyta</taxon>
        <taxon>Magnoliopsida</taxon>
        <taxon>Magnoliidae</taxon>
        <taxon>Laurales</taxon>
        <taxon>Lauraceae</taxon>
        <taxon>Persea</taxon>
    </lineage>
</organism>
<sequence length="80" mass="8858">MDFHRDIATSTMLLSTTAIIIAIIIVITVLLIYLIFAITCIGILGDAFVGTTGAIFREWKNAKDLLQIVLVDVFSNWICL</sequence>
<protein>
    <submittedName>
        <fullName evidence="1">Uncharacterized protein</fullName>
    </submittedName>
</protein>
<dbReference type="EMBL" id="CM056810">
    <property type="protein sequence ID" value="KAJ8645303.1"/>
    <property type="molecule type" value="Genomic_DNA"/>
</dbReference>
<name>A0ACC2MIE4_PERAE</name>
<gene>
    <name evidence="1" type="ORF">MRB53_007051</name>
</gene>
<keyword evidence="2" id="KW-1185">Reference proteome</keyword>
<comment type="caution">
    <text evidence="1">The sequence shown here is derived from an EMBL/GenBank/DDBJ whole genome shotgun (WGS) entry which is preliminary data.</text>
</comment>
<evidence type="ECO:0000313" key="2">
    <source>
        <dbReference type="Proteomes" id="UP001234297"/>
    </source>
</evidence>
<dbReference type="Proteomes" id="UP001234297">
    <property type="component" value="Chromosome 2"/>
</dbReference>
<accession>A0ACC2MIE4</accession>
<proteinExistence type="predicted"/>
<reference evidence="1 2" key="1">
    <citation type="journal article" date="2022" name="Hortic Res">
        <title>A haplotype resolved chromosomal level avocado genome allows analysis of novel avocado genes.</title>
        <authorList>
            <person name="Nath O."/>
            <person name="Fletcher S.J."/>
            <person name="Hayward A."/>
            <person name="Shaw L.M."/>
            <person name="Masouleh A.K."/>
            <person name="Furtado A."/>
            <person name="Henry R.J."/>
            <person name="Mitter N."/>
        </authorList>
    </citation>
    <scope>NUCLEOTIDE SEQUENCE [LARGE SCALE GENOMIC DNA]</scope>
    <source>
        <strain evidence="2">cv. Hass</strain>
    </source>
</reference>
<evidence type="ECO:0000313" key="1">
    <source>
        <dbReference type="EMBL" id="KAJ8645303.1"/>
    </source>
</evidence>